<dbReference type="Pfam" id="PF01520">
    <property type="entry name" value="Amidase_3"/>
    <property type="match status" value="1"/>
</dbReference>
<evidence type="ECO:0000313" key="3">
    <source>
        <dbReference type="EMBL" id="OXM15031.1"/>
    </source>
</evidence>
<dbReference type="SMART" id="SM00646">
    <property type="entry name" value="Ami_3"/>
    <property type="match status" value="1"/>
</dbReference>
<dbReference type="GO" id="GO:0030288">
    <property type="term" value="C:outer membrane-bounded periplasmic space"/>
    <property type="evidence" value="ECO:0007669"/>
    <property type="project" value="TreeGrafter"/>
</dbReference>
<accession>A0A229NZ35</accession>
<evidence type="ECO:0000259" key="2">
    <source>
        <dbReference type="SMART" id="SM00646"/>
    </source>
</evidence>
<dbReference type="OrthoDB" id="9806267at2"/>
<sequence length="282" mass="30951">MIIDSGWGVFCVSRDRKEGKREGRHGLYPSRKRIVVWINPRGWMRVGIITGMLLMLAWLLTEQLPAAQTWNTWSLPLSGKTVVLDAGHGGPDGGAMSKSGLIEKDLNLAIALQLRDYLQQAGAVVYLTREGDQDLAGEATKGYKQRKREDLKQRAKFVEDKTADMMVSIHMNAIPSPKWSGAQTFYYPNHEGNAALAALIQEEIKRNLENTSRVAAKAPNTVYLLQAVKTVPSALVEVGFLSHPGEAAKLADGLYQKQVAASIYEGILRYSSGERPAGMGGK</sequence>
<dbReference type="InterPro" id="IPR050695">
    <property type="entry name" value="N-acetylmuramoyl_amidase_3"/>
</dbReference>
<comment type="caution">
    <text evidence="3">The sequence shown here is derived from an EMBL/GenBank/DDBJ whole genome shotgun (WGS) entry which is preliminary data.</text>
</comment>
<name>A0A229NZ35_9BACL</name>
<dbReference type="NCBIfam" id="TIGR02883">
    <property type="entry name" value="spore_cwlD"/>
    <property type="match status" value="1"/>
</dbReference>
<keyword evidence="4" id="KW-1185">Reference proteome</keyword>
<dbReference type="PANTHER" id="PTHR30404:SF0">
    <property type="entry name" value="N-ACETYLMURAMOYL-L-ALANINE AMIDASE AMIC"/>
    <property type="match status" value="1"/>
</dbReference>
<dbReference type="SUPFAM" id="SSF53187">
    <property type="entry name" value="Zn-dependent exopeptidases"/>
    <property type="match status" value="1"/>
</dbReference>
<feature type="domain" description="MurNAc-LAA" evidence="2">
    <location>
        <begin position="155"/>
        <end position="268"/>
    </location>
</feature>
<organism evidence="3 4">
    <name type="scientific">Paenibacillus herberti</name>
    <dbReference type="NCBI Taxonomy" id="1619309"/>
    <lineage>
        <taxon>Bacteria</taxon>
        <taxon>Bacillati</taxon>
        <taxon>Bacillota</taxon>
        <taxon>Bacilli</taxon>
        <taxon>Bacillales</taxon>
        <taxon>Paenibacillaceae</taxon>
        <taxon>Paenibacillus</taxon>
    </lineage>
</organism>
<evidence type="ECO:0000313" key="4">
    <source>
        <dbReference type="Proteomes" id="UP000215145"/>
    </source>
</evidence>
<keyword evidence="1" id="KW-0378">Hydrolase</keyword>
<dbReference type="InterPro" id="IPR002508">
    <property type="entry name" value="MurNAc-LAA_cat"/>
</dbReference>
<dbReference type="Gene3D" id="3.40.630.40">
    <property type="entry name" value="Zn-dependent exopeptidases"/>
    <property type="match status" value="1"/>
</dbReference>
<dbReference type="GO" id="GO:0009253">
    <property type="term" value="P:peptidoglycan catabolic process"/>
    <property type="evidence" value="ECO:0007669"/>
    <property type="project" value="InterPro"/>
</dbReference>
<protein>
    <submittedName>
        <fullName evidence="3">N-acetylmuramoyl-L-alanine amidase CwlD</fullName>
    </submittedName>
</protein>
<dbReference type="Proteomes" id="UP000215145">
    <property type="component" value="Unassembled WGS sequence"/>
</dbReference>
<evidence type="ECO:0000256" key="1">
    <source>
        <dbReference type="ARBA" id="ARBA00022801"/>
    </source>
</evidence>
<gene>
    <name evidence="3" type="primary">cwlD</name>
    <name evidence="3" type="ORF">CGZ75_19475</name>
</gene>
<dbReference type="GO" id="GO:0008745">
    <property type="term" value="F:N-acetylmuramoyl-L-alanine amidase activity"/>
    <property type="evidence" value="ECO:0007669"/>
    <property type="project" value="InterPro"/>
</dbReference>
<dbReference type="CDD" id="cd02696">
    <property type="entry name" value="MurNAc-LAA"/>
    <property type="match status" value="1"/>
</dbReference>
<reference evidence="3 4" key="1">
    <citation type="submission" date="2017-07" db="EMBL/GenBank/DDBJ databases">
        <title>Paenibacillus herberti R33 genome sequencing and assembly.</title>
        <authorList>
            <person name="Su W."/>
        </authorList>
    </citation>
    <scope>NUCLEOTIDE SEQUENCE [LARGE SCALE GENOMIC DNA]</scope>
    <source>
        <strain evidence="3 4">R33</strain>
    </source>
</reference>
<dbReference type="AlphaFoldDB" id="A0A229NZ35"/>
<dbReference type="EMBL" id="NMUQ01000002">
    <property type="protein sequence ID" value="OXM15031.1"/>
    <property type="molecule type" value="Genomic_DNA"/>
</dbReference>
<proteinExistence type="predicted"/>
<dbReference type="InterPro" id="IPR014234">
    <property type="entry name" value="Spore_CwlD"/>
</dbReference>
<dbReference type="PANTHER" id="PTHR30404">
    <property type="entry name" value="N-ACETYLMURAMOYL-L-ALANINE AMIDASE"/>
    <property type="match status" value="1"/>
</dbReference>